<evidence type="ECO:0000313" key="4">
    <source>
        <dbReference type="Proteomes" id="UP000309340"/>
    </source>
</evidence>
<feature type="region of interest" description="Disordered" evidence="2">
    <location>
        <begin position="1"/>
        <end position="85"/>
    </location>
</feature>
<dbReference type="GO" id="GO:0070823">
    <property type="term" value="C:HDA1 complex"/>
    <property type="evidence" value="ECO:0007669"/>
    <property type="project" value="InterPro"/>
</dbReference>
<proteinExistence type="predicted"/>
<name>A0A4U0XV57_9PEZI</name>
<dbReference type="OrthoDB" id="3647690at2759"/>
<dbReference type="Gene3D" id="3.40.50.12360">
    <property type="match status" value="1"/>
</dbReference>
<evidence type="ECO:0008006" key="5">
    <source>
        <dbReference type="Google" id="ProtNLM"/>
    </source>
</evidence>
<feature type="region of interest" description="Disordered" evidence="2">
    <location>
        <begin position="717"/>
        <end position="778"/>
    </location>
</feature>
<dbReference type="InterPro" id="IPR021006">
    <property type="entry name" value="Hda2/3"/>
</dbReference>
<feature type="region of interest" description="Disordered" evidence="2">
    <location>
        <begin position="432"/>
        <end position="453"/>
    </location>
</feature>
<dbReference type="InterPro" id="IPR038609">
    <property type="entry name" value="HDA1_su2/3_sf"/>
</dbReference>
<feature type="compositionally biased region" description="Polar residues" evidence="2">
    <location>
        <begin position="1"/>
        <end position="12"/>
    </location>
</feature>
<gene>
    <name evidence="3" type="ORF">B0A55_02911</name>
</gene>
<dbReference type="Proteomes" id="UP000309340">
    <property type="component" value="Unassembled WGS sequence"/>
</dbReference>
<dbReference type="Gene3D" id="1.10.287.1490">
    <property type="match status" value="1"/>
</dbReference>
<protein>
    <recommendedName>
        <fullName evidence="5">HDA1 complex subunit</fullName>
    </recommendedName>
</protein>
<accession>A0A4U0XV57</accession>
<evidence type="ECO:0000256" key="2">
    <source>
        <dbReference type="SAM" id="MobiDB-lite"/>
    </source>
</evidence>
<dbReference type="STRING" id="329884.A0A4U0XV57"/>
<dbReference type="EMBL" id="NAJQ01000067">
    <property type="protein sequence ID" value="TKA80597.1"/>
    <property type="molecule type" value="Genomic_DNA"/>
</dbReference>
<feature type="coiled-coil region" evidence="1">
    <location>
        <begin position="604"/>
        <end position="638"/>
    </location>
</feature>
<feature type="compositionally biased region" description="Polar residues" evidence="2">
    <location>
        <begin position="29"/>
        <end position="39"/>
    </location>
</feature>
<evidence type="ECO:0000256" key="1">
    <source>
        <dbReference type="SAM" id="Coils"/>
    </source>
</evidence>
<reference evidence="3 4" key="1">
    <citation type="submission" date="2017-03" db="EMBL/GenBank/DDBJ databases">
        <title>Genomes of endolithic fungi from Antarctica.</title>
        <authorList>
            <person name="Coleine C."/>
            <person name="Masonjones S."/>
            <person name="Stajich J.E."/>
        </authorList>
    </citation>
    <scope>NUCLEOTIDE SEQUENCE [LARGE SCALE GENOMIC DNA]</scope>
    <source>
        <strain evidence="3 4">CCFEE 5184</strain>
    </source>
</reference>
<organism evidence="3 4">
    <name type="scientific">Friedmanniomyces simplex</name>
    <dbReference type="NCBI Taxonomy" id="329884"/>
    <lineage>
        <taxon>Eukaryota</taxon>
        <taxon>Fungi</taxon>
        <taxon>Dikarya</taxon>
        <taxon>Ascomycota</taxon>
        <taxon>Pezizomycotina</taxon>
        <taxon>Dothideomycetes</taxon>
        <taxon>Dothideomycetidae</taxon>
        <taxon>Mycosphaerellales</taxon>
        <taxon>Teratosphaeriaceae</taxon>
        <taxon>Friedmanniomyces</taxon>
    </lineage>
</organism>
<keyword evidence="1" id="KW-0175">Coiled coil</keyword>
<keyword evidence="4" id="KW-1185">Reference proteome</keyword>
<dbReference type="Pfam" id="PF11496">
    <property type="entry name" value="HDA2-3"/>
    <property type="match status" value="1"/>
</dbReference>
<sequence length="778" mass="85509">MADSQVPGTPKSSLLDKLKAMREQRRASRQASVPTSAPMQDSKPPIARSQASTFPLSQPPKAITSLVAEEQSRRSPSAVPAMEPPAIVTQEEMNTSERYETLLPQSQANGSRMSISGATLSRQPSKVQDAPLSNSYVVPIPFVGHQRDQYTSITETDMKVIERFLATPTPEVQLVRKAEQLVDEKRQIALHPDLVNGETMTPYDVRPEQEAQWYVDCSVKFRFLKELLDGIRDQTLHIAIVTQPGRILDMLDKFLTGIHVPHRRMHDVATVNLASEDQGLVITIVSVQDDVHEAQPSPADLIIALGPTISAECLPIRALTHGEKQAPLATLVVPYSIEHLEQSISPALPEHTRLRTLVSGFNHYRHDAGRLEEEHLGLAPAAKALAAYLAASTSDREWPLPTLAPLENLDSQTESDIEPPVTQDEELLEAATGTKRPFEADGTAPNGRDTTKKARVESAAAEEGMQEFPATINPQELEITRISDSVTKPTQPVSTAPGTAAGLTLSDSEQSLQRMLQETQARLEEHVHSLSEVQFRNEDLRQQLAAITISRNGLTATAQGYYDRATSAETKFFALRAEHSELKQQLGDAKVRLLEHSVPERAEFETLRLKVEKTEIEKAQMEKRLAGVNKDHEFLRDQYQTTSQRAQALLSQATDLEVSLAAAQTLATGEHAKLRQMGYDAQTKNLRDENKKLKAILGDRDAAVKFRDEEIARLKEAARGRMGTRGTSVPRSPRLGSPMKMGDDGVTPRGRGSRQGSPAAGEVKGKGAGLLHPLRNVG</sequence>
<feature type="compositionally biased region" description="Basic and acidic residues" evidence="2">
    <location>
        <begin position="14"/>
        <end position="26"/>
    </location>
</feature>
<dbReference type="AlphaFoldDB" id="A0A4U0XV57"/>
<evidence type="ECO:0000313" key="3">
    <source>
        <dbReference type="EMBL" id="TKA80597.1"/>
    </source>
</evidence>
<comment type="caution">
    <text evidence="3">The sequence shown here is derived from an EMBL/GenBank/DDBJ whole genome shotgun (WGS) entry which is preliminary data.</text>
</comment>